<dbReference type="GO" id="GO:0005886">
    <property type="term" value="C:plasma membrane"/>
    <property type="evidence" value="ECO:0007669"/>
    <property type="project" value="UniProtKB-SubCell"/>
</dbReference>
<dbReference type="Gene3D" id="3.30.1390.30">
    <property type="entry name" value="Penicillin-binding protein 2a, domain 3"/>
    <property type="match status" value="1"/>
</dbReference>
<dbReference type="EMBL" id="JAJEQN010000009">
    <property type="protein sequence ID" value="MCC2220992.1"/>
    <property type="molecule type" value="Genomic_DNA"/>
</dbReference>
<gene>
    <name evidence="14" type="ORF">LKD48_04935</name>
</gene>
<dbReference type="InterPro" id="IPR001460">
    <property type="entry name" value="PCN-bd_Tpept"/>
</dbReference>
<dbReference type="GO" id="GO:0008360">
    <property type="term" value="P:regulation of cell shape"/>
    <property type="evidence" value="ECO:0007669"/>
    <property type="project" value="UniProtKB-KW"/>
</dbReference>
<evidence type="ECO:0000256" key="10">
    <source>
        <dbReference type="ARBA" id="ARBA00023316"/>
    </source>
</evidence>
<dbReference type="InterPro" id="IPR050515">
    <property type="entry name" value="Beta-lactam/transpept"/>
</dbReference>
<keyword evidence="15" id="KW-1185">Reference proteome</keyword>
<keyword evidence="4" id="KW-1003">Cell membrane</keyword>
<evidence type="ECO:0000313" key="15">
    <source>
        <dbReference type="Proteomes" id="UP001198200"/>
    </source>
</evidence>
<name>A0AAE3JCN6_9FIRM</name>
<dbReference type="Pfam" id="PF03717">
    <property type="entry name" value="PBP_dimer"/>
    <property type="match status" value="1"/>
</dbReference>
<evidence type="ECO:0000256" key="5">
    <source>
        <dbReference type="ARBA" id="ARBA00022692"/>
    </source>
</evidence>
<evidence type="ECO:0000256" key="8">
    <source>
        <dbReference type="ARBA" id="ARBA00022989"/>
    </source>
</evidence>
<keyword evidence="8 11" id="KW-1133">Transmembrane helix</keyword>
<dbReference type="AlphaFoldDB" id="A0AAE3JCN6"/>
<evidence type="ECO:0000259" key="12">
    <source>
        <dbReference type="Pfam" id="PF00905"/>
    </source>
</evidence>
<evidence type="ECO:0000256" key="11">
    <source>
        <dbReference type="SAM" id="Phobius"/>
    </source>
</evidence>
<evidence type="ECO:0000256" key="3">
    <source>
        <dbReference type="ARBA" id="ARBA00007171"/>
    </source>
</evidence>
<dbReference type="InterPro" id="IPR036138">
    <property type="entry name" value="PBP_dimer_sf"/>
</dbReference>
<feature type="transmembrane region" description="Helical" evidence="11">
    <location>
        <begin position="21"/>
        <end position="40"/>
    </location>
</feature>
<keyword evidence="9 11" id="KW-0472">Membrane</keyword>
<keyword evidence="10" id="KW-0961">Cell wall biogenesis/degradation</keyword>
<dbReference type="Gene3D" id="3.40.710.10">
    <property type="entry name" value="DD-peptidase/beta-lactamase superfamily"/>
    <property type="match status" value="1"/>
</dbReference>
<keyword evidence="6" id="KW-0133">Cell shape</keyword>
<proteinExistence type="inferred from homology"/>
<dbReference type="RefSeq" id="WP_308731388.1">
    <property type="nucleotide sequence ID" value="NZ_JAJEQN010000009.1"/>
</dbReference>
<organism evidence="14 15">
    <name type="scientific">Anthropogastromicrobium aceti</name>
    <dbReference type="NCBI Taxonomy" id="2981768"/>
    <lineage>
        <taxon>Bacteria</taxon>
        <taxon>Bacillati</taxon>
        <taxon>Bacillota</taxon>
        <taxon>Clostridia</taxon>
        <taxon>Lachnospirales</taxon>
        <taxon>Lachnospiraceae</taxon>
        <taxon>Anthropogastromicrobium</taxon>
    </lineage>
</organism>
<dbReference type="Pfam" id="PF00905">
    <property type="entry name" value="Transpeptidase"/>
    <property type="match status" value="1"/>
</dbReference>
<reference evidence="14 15" key="1">
    <citation type="submission" date="2021-10" db="EMBL/GenBank/DDBJ databases">
        <title>Anaerobic single-cell dispensing facilitates the cultivation of human gut bacteria.</title>
        <authorList>
            <person name="Afrizal A."/>
        </authorList>
    </citation>
    <scope>NUCLEOTIDE SEQUENCE [LARGE SCALE GENOMIC DNA]</scope>
    <source>
        <strain evidence="14 15">CLA-AA-H224</strain>
    </source>
</reference>
<evidence type="ECO:0000256" key="4">
    <source>
        <dbReference type="ARBA" id="ARBA00022475"/>
    </source>
</evidence>
<dbReference type="Gene3D" id="3.90.1310.10">
    <property type="entry name" value="Penicillin-binding protein 2a (Domain 2)"/>
    <property type="match status" value="2"/>
</dbReference>
<dbReference type="SUPFAM" id="SSF56601">
    <property type="entry name" value="beta-lactamase/transpeptidase-like"/>
    <property type="match status" value="1"/>
</dbReference>
<dbReference type="GO" id="GO:0008658">
    <property type="term" value="F:penicillin binding"/>
    <property type="evidence" value="ECO:0007669"/>
    <property type="project" value="InterPro"/>
</dbReference>
<dbReference type="SUPFAM" id="SSF56519">
    <property type="entry name" value="Penicillin binding protein dimerisation domain"/>
    <property type="match status" value="1"/>
</dbReference>
<evidence type="ECO:0000259" key="13">
    <source>
        <dbReference type="Pfam" id="PF03717"/>
    </source>
</evidence>
<evidence type="ECO:0000256" key="2">
    <source>
        <dbReference type="ARBA" id="ARBA00004236"/>
    </source>
</evidence>
<evidence type="ECO:0000256" key="6">
    <source>
        <dbReference type="ARBA" id="ARBA00022960"/>
    </source>
</evidence>
<dbReference type="Proteomes" id="UP001198200">
    <property type="component" value="Unassembled WGS sequence"/>
</dbReference>
<evidence type="ECO:0000313" key="14">
    <source>
        <dbReference type="EMBL" id="MCC2220992.1"/>
    </source>
</evidence>
<keyword evidence="5 11" id="KW-0812">Transmembrane</keyword>
<evidence type="ECO:0000256" key="7">
    <source>
        <dbReference type="ARBA" id="ARBA00022984"/>
    </source>
</evidence>
<dbReference type="GO" id="GO:0071555">
    <property type="term" value="P:cell wall organization"/>
    <property type="evidence" value="ECO:0007669"/>
    <property type="project" value="UniProtKB-KW"/>
</dbReference>
<comment type="similarity">
    <text evidence="3">Belongs to the transpeptidase family.</text>
</comment>
<feature type="domain" description="Penicillin-binding protein dimerisation" evidence="13">
    <location>
        <begin position="64"/>
        <end position="327"/>
    </location>
</feature>
<dbReference type="InterPro" id="IPR012338">
    <property type="entry name" value="Beta-lactam/transpept-like"/>
</dbReference>
<dbReference type="GO" id="GO:0009252">
    <property type="term" value="P:peptidoglycan biosynthetic process"/>
    <property type="evidence" value="ECO:0007669"/>
    <property type="project" value="UniProtKB-KW"/>
</dbReference>
<dbReference type="GO" id="GO:0071972">
    <property type="term" value="F:peptidoglycan L,D-transpeptidase activity"/>
    <property type="evidence" value="ECO:0007669"/>
    <property type="project" value="TreeGrafter"/>
</dbReference>
<comment type="caution">
    <text evidence="14">The sequence shown here is derived from an EMBL/GenBank/DDBJ whole genome shotgun (WGS) entry which is preliminary data.</text>
</comment>
<keyword evidence="7" id="KW-0573">Peptidoglycan synthesis</keyword>
<evidence type="ECO:0000256" key="1">
    <source>
        <dbReference type="ARBA" id="ARBA00004167"/>
    </source>
</evidence>
<feature type="domain" description="Penicillin-binding protein transpeptidase" evidence="12">
    <location>
        <begin position="608"/>
        <end position="921"/>
    </location>
</feature>
<sequence>MLKEYWDLFREWVKNTLRSRIFWLGIVCTLFLAVLVVRLFQLQILDGAAYYDSYVSRTKKEITTTATRGTIYDRNGVVLAGNEAVYNLTVKDTSEYTKANGDFNEMLLRLIEIVKKYDGTIVTELPVIIDDDGQFAYSGKDSAIRQLIRDVYGTSYIEEKSKEGEDVYTYDAETVMKRLMKVSYNFTTRWENAETISKEDALAICNIRYAMRLTTYAKYKSTTICSDISPELQAAILENQQQLLGVEVEQSERRVYPDGVYFSNILGYTGKPSTQELETLQESDSTYEATDMVGKDGLEQYYESELAGTKGNDTVYLNNVGQILDTIDSEPSVRGNDVYLTIDHDLQVAVYHIVEQRLADVLVGKLTIEDFEADDSTLASEFQISVKDVYYQMFNNNILDEKHFSDDGASEAEKQILSLYEGESTLAIRHILEEMVPGATIQSELTEDMQDYMEYVYTFLREKGVITASEIDTSDETFLAWKNTEISFYDFLSYVISKGWIDSSKLGAESAYSDSSQVMSQILSFCEENLSADSGFRKLVYKKMIHNEQLSGNLVCLALIDQGILDADNASYEELQNGDAQTAFTFIREKIGNTELTPAQIALDPCSGSAIVTDTTTGELLAMVSYPGYDLNKLSGTVDAEYWNKLINDQSEPLYDKATQVRIAPGSVYKLVTTSAGLEEGVIDSSEYINCIGTFDKLDHPRCWIARETGGEHGPLNTVGAIEQSCNFYFYEVGYRLSLNENGEYDAERGLAMLRKYAEKYGFGEKSGVEVAENLSQISTEYPATSAIGQGTNNMTAISLARYVTALATDGKLYTFRLLSKICDANGNVIEELIPEGEQIEGISQSTYDVMREGMYRVVHAAGTAAGAFTGLQIDIAGKSGSAQENLSRANHATFISYGPYNDPKISVTVAIPHGYMAYNAAVVCRYIYQYYFGYIDMEDILDKSYNTLGESATYSD</sequence>
<accession>A0AAE3JCN6</accession>
<evidence type="ECO:0000256" key="9">
    <source>
        <dbReference type="ARBA" id="ARBA00023136"/>
    </source>
</evidence>
<comment type="subcellular location">
    <subcellularLocation>
        <location evidence="2">Cell membrane</location>
    </subcellularLocation>
    <subcellularLocation>
        <location evidence="1">Membrane</location>
        <topology evidence="1">Single-pass membrane protein</topology>
    </subcellularLocation>
</comment>
<dbReference type="PANTHER" id="PTHR30627">
    <property type="entry name" value="PEPTIDOGLYCAN D,D-TRANSPEPTIDASE"/>
    <property type="match status" value="1"/>
</dbReference>
<dbReference type="PANTHER" id="PTHR30627:SF2">
    <property type="entry name" value="PEPTIDOGLYCAN D,D-TRANSPEPTIDASE MRDA"/>
    <property type="match status" value="1"/>
</dbReference>
<dbReference type="InterPro" id="IPR005311">
    <property type="entry name" value="PBP_dimer"/>
</dbReference>
<protein>
    <submittedName>
        <fullName evidence="14">Penicillin-binding protein</fullName>
    </submittedName>
</protein>